<evidence type="ECO:0000313" key="2">
    <source>
        <dbReference type="Proteomes" id="UP001627154"/>
    </source>
</evidence>
<name>A0ABD2X969_9HYME</name>
<proteinExistence type="predicted"/>
<dbReference type="AlphaFoldDB" id="A0ABD2X969"/>
<gene>
    <name evidence="1" type="ORF">TKK_005287</name>
</gene>
<dbReference type="Proteomes" id="UP001627154">
    <property type="component" value="Unassembled WGS sequence"/>
</dbReference>
<comment type="caution">
    <text evidence="1">The sequence shown here is derived from an EMBL/GenBank/DDBJ whole genome shotgun (WGS) entry which is preliminary data.</text>
</comment>
<accession>A0ABD2X969</accession>
<evidence type="ECO:0000313" key="1">
    <source>
        <dbReference type="EMBL" id="KAL3401444.1"/>
    </source>
</evidence>
<protein>
    <submittedName>
        <fullName evidence="1">Uncharacterized protein</fullName>
    </submittedName>
</protein>
<sequence>MEELRSVRIAVEGDLTLHDQTPTRNHRKRELFFVLKLQITYLHFFVAAHTKPPQPCRTRNNILAAKRKLKR</sequence>
<organism evidence="1 2">
    <name type="scientific">Trichogramma kaykai</name>
    <dbReference type="NCBI Taxonomy" id="54128"/>
    <lineage>
        <taxon>Eukaryota</taxon>
        <taxon>Metazoa</taxon>
        <taxon>Ecdysozoa</taxon>
        <taxon>Arthropoda</taxon>
        <taxon>Hexapoda</taxon>
        <taxon>Insecta</taxon>
        <taxon>Pterygota</taxon>
        <taxon>Neoptera</taxon>
        <taxon>Endopterygota</taxon>
        <taxon>Hymenoptera</taxon>
        <taxon>Apocrita</taxon>
        <taxon>Proctotrupomorpha</taxon>
        <taxon>Chalcidoidea</taxon>
        <taxon>Trichogrammatidae</taxon>
        <taxon>Trichogramma</taxon>
    </lineage>
</organism>
<dbReference type="EMBL" id="JBJJXI010000045">
    <property type="protein sequence ID" value="KAL3401444.1"/>
    <property type="molecule type" value="Genomic_DNA"/>
</dbReference>
<keyword evidence="2" id="KW-1185">Reference proteome</keyword>
<reference evidence="1 2" key="1">
    <citation type="journal article" date="2024" name="bioRxiv">
        <title>A reference genome for Trichogramma kaykai: A tiny desert-dwelling parasitoid wasp with competing sex-ratio distorters.</title>
        <authorList>
            <person name="Culotta J."/>
            <person name="Lindsey A.R."/>
        </authorList>
    </citation>
    <scope>NUCLEOTIDE SEQUENCE [LARGE SCALE GENOMIC DNA]</scope>
    <source>
        <strain evidence="1 2">KSX58</strain>
    </source>
</reference>